<reference evidence="1 2" key="1">
    <citation type="submission" date="2024-09" db="EMBL/GenBank/DDBJ databases">
        <title>Rethinking Asexuality: The Enigmatic Case of Functional Sexual Genes in Lepraria (Stereocaulaceae).</title>
        <authorList>
            <person name="Doellman M."/>
            <person name="Sun Y."/>
            <person name="Barcenas-Pena A."/>
            <person name="Lumbsch H.T."/>
            <person name="Grewe F."/>
        </authorList>
    </citation>
    <scope>NUCLEOTIDE SEQUENCE [LARGE SCALE GENOMIC DNA]</scope>
    <source>
        <strain evidence="1 2">Grewe 0041</strain>
    </source>
</reference>
<sequence>MKLVCRFRTYCDENLPRDILHTRWLPLLDALFLNLHGGDRQAVNDLNKDQKVEGILEKLVPPLPSSDPLDIQELHELLQEEDVSQSAVGLNEASCSAFKRIPFSDWARKARDPHELVELVDDFLDWHGSLQDIVESRLRDNPDEMEKYVQMETLLPEYSPARWAVSQGLQYHRCNTDTPQPCDQFNLNELEAFFTRQHRNHIAAVRQLAVLELRFQRMFLNEEEVDWSQRFWTNVDFFEQITTTPATEIADFLTKLDLKKLRSVPPQEFIDGKGHRLQHVHRRCNRLCEAIQESIIFAEQLSPPVARLAEVGFISVSLRTSHK</sequence>
<protein>
    <submittedName>
        <fullName evidence="1">Uncharacterized protein</fullName>
    </submittedName>
</protein>
<proteinExistence type="predicted"/>
<dbReference type="Proteomes" id="UP001590951">
    <property type="component" value="Unassembled WGS sequence"/>
</dbReference>
<organism evidence="1 2">
    <name type="scientific">Lepraria finkii</name>
    <dbReference type="NCBI Taxonomy" id="1340010"/>
    <lineage>
        <taxon>Eukaryota</taxon>
        <taxon>Fungi</taxon>
        <taxon>Dikarya</taxon>
        <taxon>Ascomycota</taxon>
        <taxon>Pezizomycotina</taxon>
        <taxon>Lecanoromycetes</taxon>
        <taxon>OSLEUM clade</taxon>
        <taxon>Lecanoromycetidae</taxon>
        <taxon>Lecanorales</taxon>
        <taxon>Lecanorineae</taxon>
        <taxon>Stereocaulaceae</taxon>
        <taxon>Lepraria</taxon>
    </lineage>
</organism>
<evidence type="ECO:0000313" key="1">
    <source>
        <dbReference type="EMBL" id="KAL2049686.1"/>
    </source>
</evidence>
<dbReference type="EMBL" id="JBHFEH010000059">
    <property type="protein sequence ID" value="KAL2049686.1"/>
    <property type="molecule type" value="Genomic_DNA"/>
</dbReference>
<gene>
    <name evidence="1" type="ORF">ABVK25_010027</name>
</gene>
<dbReference type="InterPro" id="IPR023578">
    <property type="entry name" value="Ras_GEF_dom_sf"/>
</dbReference>
<dbReference type="SUPFAM" id="SSF48366">
    <property type="entry name" value="Ras GEF"/>
    <property type="match status" value="1"/>
</dbReference>
<name>A0ABR4AY17_9LECA</name>
<comment type="caution">
    <text evidence="1">The sequence shown here is derived from an EMBL/GenBank/DDBJ whole genome shotgun (WGS) entry which is preliminary data.</text>
</comment>
<evidence type="ECO:0000313" key="2">
    <source>
        <dbReference type="Proteomes" id="UP001590951"/>
    </source>
</evidence>
<accession>A0ABR4AY17</accession>
<keyword evidence="2" id="KW-1185">Reference proteome</keyword>